<protein>
    <submittedName>
        <fullName evidence="2">Uncharacterized protein</fullName>
    </submittedName>
</protein>
<proteinExistence type="predicted"/>
<evidence type="ECO:0000256" key="1">
    <source>
        <dbReference type="SAM" id="SignalP"/>
    </source>
</evidence>
<organism evidence="2 3">
    <name type="scientific">Candidatus Magasanikbacteria bacterium GW2011_GWC2_41_17</name>
    <dbReference type="NCBI Taxonomy" id="1619048"/>
    <lineage>
        <taxon>Bacteria</taxon>
        <taxon>Candidatus Magasanikiibacteriota</taxon>
    </lineage>
</organism>
<evidence type="ECO:0000313" key="2">
    <source>
        <dbReference type="EMBL" id="KKR99577.1"/>
    </source>
</evidence>
<accession>A0A0G0YGU3</accession>
<keyword evidence="1" id="KW-0732">Signal</keyword>
<dbReference type="EMBL" id="LCAV01000005">
    <property type="protein sequence ID" value="KKR99577.1"/>
    <property type="molecule type" value="Genomic_DNA"/>
</dbReference>
<dbReference type="Proteomes" id="UP000034108">
    <property type="component" value="Unassembled WGS sequence"/>
</dbReference>
<reference evidence="2 3" key="1">
    <citation type="journal article" date="2015" name="Nature">
        <title>rRNA introns, odd ribosomes, and small enigmatic genomes across a large radiation of phyla.</title>
        <authorList>
            <person name="Brown C.T."/>
            <person name="Hug L.A."/>
            <person name="Thomas B.C."/>
            <person name="Sharon I."/>
            <person name="Castelle C.J."/>
            <person name="Singh A."/>
            <person name="Wilkins M.J."/>
            <person name="Williams K.H."/>
            <person name="Banfield J.F."/>
        </authorList>
    </citation>
    <scope>NUCLEOTIDE SEQUENCE [LARGE SCALE GENOMIC DNA]</scope>
</reference>
<gene>
    <name evidence="2" type="ORF">UU49_C0005G0035</name>
</gene>
<dbReference type="STRING" id="1619048.UU49_C0005G0035"/>
<evidence type="ECO:0000313" key="3">
    <source>
        <dbReference type="Proteomes" id="UP000034108"/>
    </source>
</evidence>
<comment type="caution">
    <text evidence="2">The sequence shown here is derived from an EMBL/GenBank/DDBJ whole genome shotgun (WGS) entry which is preliminary data.</text>
</comment>
<sequence length="595" mass="63342">MKYKIFIFTLLTGLGLASFGITFADAATQPALSVFTSSNRINTEQMVSLTALASSHLGAAVSSIIIDFGGNKQICENAYYCDINVGPFDKKGNVKYTVEAKMKSANGKESRTVKKGVIVVVAPSAVLKEKIRTPITLSVFTSTNKIDTQQTVDLTALASVQVGEPVSSITIDVGGVKQTCENLYFCQLTAGPFEKKGNVKYTVEAKMTLVTAKNGKVTSKEVRSIKKGVITVVAAKKVATPVTEKPATSYVGGSQPSAGASVVSGANYKGPFPAPEGMVLTGTTGEDKFQNPTGNGTYRFKIQTSWKKNIACLDETRTVVGSKGKTWEEGYWKGGDLGKTAKSAIIVVYDETPKGDKAGTALYDEGYKAGYAAGFADVAPPYVYGCHDDEGFDISKYDKDGWVKQSMDKLPGLSALYLPVEGAVLSNLDSVLGSSGVVFSFDDINSPINKTALNVGKPKLNISRVDFIEGQLDSAEAALSAAEFAQAFYNQQKKVIENKYKGSCAVADPAITDEAYGGNNFANLAFITVCLDSSGGENKWALSKYSFMKMPGDKMLMVSIGGIDDVKAKGADTTDSAKIPSKDFIAQLYSKIQVK</sequence>
<dbReference type="AlphaFoldDB" id="A0A0G0YGU3"/>
<feature type="signal peptide" evidence="1">
    <location>
        <begin position="1"/>
        <end position="26"/>
    </location>
</feature>
<name>A0A0G0YGU3_9BACT</name>
<feature type="chain" id="PRO_5002535582" evidence="1">
    <location>
        <begin position="27"/>
        <end position="595"/>
    </location>
</feature>